<feature type="site" description="Transition state stabilizer" evidence="8">
    <location>
        <position position="235"/>
    </location>
</feature>
<dbReference type="RefSeq" id="WP_121028030.1">
    <property type="nucleotide sequence ID" value="NZ_RCCE01000008.1"/>
</dbReference>
<comment type="subcellular location">
    <subcellularLocation>
        <location evidence="8">Cytoplasm</location>
    </subcellularLocation>
</comment>
<keyword evidence="5 8" id="KW-0418">Kinase</keyword>
<dbReference type="Gene3D" id="3.30.420.40">
    <property type="match status" value="2"/>
</dbReference>
<dbReference type="GO" id="GO:0006083">
    <property type="term" value="P:acetate metabolic process"/>
    <property type="evidence" value="ECO:0007669"/>
    <property type="project" value="TreeGrafter"/>
</dbReference>
<dbReference type="SUPFAM" id="SSF53067">
    <property type="entry name" value="Actin-like ATPase domain"/>
    <property type="match status" value="2"/>
</dbReference>
<evidence type="ECO:0000256" key="1">
    <source>
        <dbReference type="ARBA" id="ARBA00022490"/>
    </source>
</evidence>
<keyword evidence="4 8" id="KW-0547">Nucleotide-binding</keyword>
<comment type="subunit">
    <text evidence="8">Homodimer.</text>
</comment>
<evidence type="ECO:0000256" key="9">
    <source>
        <dbReference type="RuleBase" id="RU003835"/>
    </source>
</evidence>
<keyword evidence="1 8" id="KW-0963">Cytoplasm</keyword>
<dbReference type="Pfam" id="PF00871">
    <property type="entry name" value="Acetate_kinase"/>
    <property type="match status" value="1"/>
</dbReference>
<feature type="active site" description="Proton donor/acceptor" evidence="8">
    <location>
        <position position="144"/>
    </location>
</feature>
<protein>
    <recommendedName>
        <fullName evidence="8">Acetate kinase</fullName>
        <ecNumber evidence="8">2.7.2.1</ecNumber>
    </recommendedName>
    <alternativeName>
        <fullName evidence="8">Acetokinase</fullName>
    </alternativeName>
</protein>
<evidence type="ECO:0000256" key="2">
    <source>
        <dbReference type="ARBA" id="ARBA00022679"/>
    </source>
</evidence>
<evidence type="ECO:0000256" key="8">
    <source>
        <dbReference type="HAMAP-Rule" id="MF_00020"/>
    </source>
</evidence>
<keyword evidence="3 8" id="KW-0479">Metal-binding</keyword>
<dbReference type="PANTHER" id="PTHR21060:SF21">
    <property type="entry name" value="ACETATE KINASE"/>
    <property type="match status" value="1"/>
</dbReference>
<dbReference type="InterPro" id="IPR043129">
    <property type="entry name" value="ATPase_NBD"/>
</dbReference>
<dbReference type="PANTHER" id="PTHR21060">
    <property type="entry name" value="ACETATE KINASE"/>
    <property type="match status" value="1"/>
</dbReference>
<evidence type="ECO:0000256" key="6">
    <source>
        <dbReference type="ARBA" id="ARBA00022840"/>
    </source>
</evidence>
<dbReference type="InterPro" id="IPR004372">
    <property type="entry name" value="Ac/propionate_kinase"/>
</dbReference>
<keyword evidence="11" id="KW-1185">Reference proteome</keyword>
<organism evidence="10 11">
    <name type="scientific">Litoreibacter meonggei</name>
    <dbReference type="NCBI Taxonomy" id="1049199"/>
    <lineage>
        <taxon>Bacteria</taxon>
        <taxon>Pseudomonadati</taxon>
        <taxon>Pseudomonadota</taxon>
        <taxon>Alphaproteobacteria</taxon>
        <taxon>Rhodobacterales</taxon>
        <taxon>Roseobacteraceae</taxon>
        <taxon>Litoreibacter</taxon>
    </lineage>
</organism>
<keyword evidence="7 8" id="KW-0460">Magnesium</keyword>
<evidence type="ECO:0000256" key="4">
    <source>
        <dbReference type="ARBA" id="ARBA00022741"/>
    </source>
</evidence>
<reference evidence="10 11" key="1">
    <citation type="submission" date="2018-10" db="EMBL/GenBank/DDBJ databases">
        <title>Genomic Encyclopedia of Archaeal and Bacterial Type Strains, Phase II (KMG-II): from individual species to whole genera.</title>
        <authorList>
            <person name="Goeker M."/>
        </authorList>
    </citation>
    <scope>NUCLEOTIDE SEQUENCE [LARGE SCALE GENOMIC DNA]</scope>
    <source>
        <strain evidence="10 11">DSM 29466</strain>
    </source>
</reference>
<dbReference type="UniPathway" id="UPA00340">
    <property type="reaction ID" value="UER00458"/>
</dbReference>
<dbReference type="InterPro" id="IPR000890">
    <property type="entry name" value="Aliphatic_acid_kin_short-chain"/>
</dbReference>
<dbReference type="EC" id="2.7.2.1" evidence="8"/>
<feature type="binding site" evidence="8">
    <location>
        <begin position="202"/>
        <end position="206"/>
    </location>
    <ligand>
        <name>ATP</name>
        <dbReference type="ChEBI" id="CHEBI:30616"/>
    </ligand>
</feature>
<keyword evidence="6 8" id="KW-0067">ATP-binding</keyword>
<dbReference type="NCBIfam" id="TIGR00016">
    <property type="entry name" value="ackA"/>
    <property type="match status" value="1"/>
</dbReference>
<feature type="binding site" evidence="8">
    <location>
        <position position="87"/>
    </location>
    <ligand>
        <name>substrate</name>
    </ligand>
</feature>
<dbReference type="Proteomes" id="UP000269157">
    <property type="component" value="Unassembled WGS sequence"/>
</dbReference>
<evidence type="ECO:0000256" key="5">
    <source>
        <dbReference type="ARBA" id="ARBA00022777"/>
    </source>
</evidence>
<evidence type="ECO:0000313" key="11">
    <source>
        <dbReference type="Proteomes" id="UP000269157"/>
    </source>
</evidence>
<dbReference type="GO" id="GO:0008776">
    <property type="term" value="F:acetate kinase activity"/>
    <property type="evidence" value="ECO:0007669"/>
    <property type="project" value="UniProtKB-UniRule"/>
</dbReference>
<feature type="binding site" evidence="8">
    <location>
        <position position="16"/>
    </location>
    <ligand>
        <name>ATP</name>
        <dbReference type="ChEBI" id="CHEBI:30616"/>
    </ligand>
</feature>
<accession>A0A497V253</accession>
<dbReference type="GO" id="GO:0006085">
    <property type="term" value="P:acetyl-CoA biosynthetic process"/>
    <property type="evidence" value="ECO:0007669"/>
    <property type="project" value="UniProtKB-UniRule"/>
</dbReference>
<feature type="site" description="Transition state stabilizer" evidence="8">
    <location>
        <position position="175"/>
    </location>
</feature>
<comment type="function">
    <text evidence="8">Catalyzes the formation of acetyl phosphate from acetate and ATP. Can also catalyze the reverse reaction.</text>
</comment>
<comment type="caution">
    <text evidence="10">The sequence shown here is derived from an EMBL/GenBank/DDBJ whole genome shotgun (WGS) entry which is preliminary data.</text>
</comment>
<dbReference type="GO" id="GO:0005829">
    <property type="term" value="C:cytosol"/>
    <property type="evidence" value="ECO:0007669"/>
    <property type="project" value="TreeGrafter"/>
</dbReference>
<evidence type="ECO:0000256" key="3">
    <source>
        <dbReference type="ARBA" id="ARBA00022723"/>
    </source>
</evidence>
<dbReference type="HAMAP" id="MF_00020">
    <property type="entry name" value="Acetate_kinase"/>
    <property type="match status" value="1"/>
</dbReference>
<sequence length="386" mass="41050">MSDVQLVMNAGSSSLKFAAYMAKGDKPVLKGKVSGIRRAPEFSATGAQPDALGELTADTTHDEMVQRVLGWLTAHPEFGDVTAVGHRVVHGGRNFSKPVLVTDYVLAQLTELEPLAPSHQPHNLAAIRAVRGWKADLPQVACFDTGFHASQPKLNRMFGLPRKLTDQGVIRYGFHGLSYEYIARILPRHLGENADGRVVVAHLGNGASMCAMTGRRSVATTMAFSALDGLVMGRRCGSLDPGVLLYLQQGLGMTIGQIETLLYKESGLLGVSGVSNAMQLLQDSPAPEASEAIELFCLRAAQELARMLPCIGGLDALVFTAGIGENSARVRSGICAHLGWLGVSLSSDANAAGEEMISRPESSVQVCVLPTDEESVIVGHMHDIVG</sequence>
<comment type="catalytic activity">
    <reaction evidence="8">
        <text>acetate + ATP = acetyl phosphate + ADP</text>
        <dbReference type="Rhea" id="RHEA:11352"/>
        <dbReference type="ChEBI" id="CHEBI:22191"/>
        <dbReference type="ChEBI" id="CHEBI:30089"/>
        <dbReference type="ChEBI" id="CHEBI:30616"/>
        <dbReference type="ChEBI" id="CHEBI:456216"/>
        <dbReference type="EC" id="2.7.2.1"/>
    </reaction>
</comment>
<comment type="caution">
    <text evidence="8">Lacks conserved residue(s) required for the propagation of feature annotation.</text>
</comment>
<comment type="pathway">
    <text evidence="8">Metabolic intermediate biosynthesis; acetyl-CoA biosynthesis; acetyl-CoA from acetate: step 1/2.</text>
</comment>
<comment type="similarity">
    <text evidence="8 9">Belongs to the acetokinase family.</text>
</comment>
<keyword evidence="2 8" id="KW-0808">Transferase</keyword>
<feature type="binding site" evidence="8">
    <location>
        <begin position="322"/>
        <end position="326"/>
    </location>
    <ligand>
        <name>ATP</name>
        <dbReference type="ChEBI" id="CHEBI:30616"/>
    </ligand>
</feature>
<evidence type="ECO:0000313" key="10">
    <source>
        <dbReference type="EMBL" id="RLJ36287.1"/>
    </source>
</evidence>
<feature type="binding site" evidence="8">
    <location>
        <position position="373"/>
    </location>
    <ligand>
        <name>Mg(2+)</name>
        <dbReference type="ChEBI" id="CHEBI:18420"/>
    </ligand>
</feature>
<name>A0A497V253_9RHOB</name>
<dbReference type="GO" id="GO:0005524">
    <property type="term" value="F:ATP binding"/>
    <property type="evidence" value="ECO:0007669"/>
    <property type="project" value="UniProtKB-KW"/>
</dbReference>
<feature type="binding site" evidence="8">
    <location>
        <position position="9"/>
    </location>
    <ligand>
        <name>Mg(2+)</name>
        <dbReference type="ChEBI" id="CHEBI:18420"/>
    </ligand>
</feature>
<dbReference type="PRINTS" id="PR00471">
    <property type="entry name" value="ACETATEKNASE"/>
</dbReference>
<comment type="cofactor">
    <cofactor evidence="8">
        <name>Mg(2+)</name>
        <dbReference type="ChEBI" id="CHEBI:18420"/>
    </cofactor>
    <cofactor evidence="8">
        <name>Mn(2+)</name>
        <dbReference type="ChEBI" id="CHEBI:29035"/>
    </cofactor>
    <text evidence="8">Mg(2+). Can also accept Mn(2+).</text>
</comment>
<gene>
    <name evidence="8" type="primary">ackA</name>
    <name evidence="10" type="ORF">BCF46_3755</name>
</gene>
<dbReference type="EMBL" id="RCCE01000008">
    <property type="protein sequence ID" value="RLJ36287.1"/>
    <property type="molecule type" value="Genomic_DNA"/>
</dbReference>
<dbReference type="OrthoDB" id="9802453at2"/>
<proteinExistence type="inferred from homology"/>
<dbReference type="AlphaFoldDB" id="A0A497V253"/>
<dbReference type="PIRSF" id="PIRSF000722">
    <property type="entry name" value="Acetate_prop_kin"/>
    <property type="match status" value="1"/>
</dbReference>
<evidence type="ECO:0000256" key="7">
    <source>
        <dbReference type="ARBA" id="ARBA00022842"/>
    </source>
</evidence>
<dbReference type="GO" id="GO:0000287">
    <property type="term" value="F:magnesium ion binding"/>
    <property type="evidence" value="ECO:0007669"/>
    <property type="project" value="UniProtKB-UniRule"/>
</dbReference>